<dbReference type="InterPro" id="IPR002010">
    <property type="entry name" value="T3SS_IM_R"/>
</dbReference>
<protein>
    <submittedName>
        <fullName evidence="8">Flagellar biosynthetic protein FliR</fullName>
    </submittedName>
</protein>
<evidence type="ECO:0000256" key="5">
    <source>
        <dbReference type="ARBA" id="ARBA00022989"/>
    </source>
</evidence>
<dbReference type="Pfam" id="PF01311">
    <property type="entry name" value="Bac_export_1"/>
    <property type="match status" value="1"/>
</dbReference>
<evidence type="ECO:0000256" key="4">
    <source>
        <dbReference type="ARBA" id="ARBA00022692"/>
    </source>
</evidence>
<dbReference type="PANTHER" id="PTHR30065:SF1">
    <property type="entry name" value="SURFACE PRESENTATION OF ANTIGENS PROTEIN SPAR"/>
    <property type="match status" value="1"/>
</dbReference>
<proteinExistence type="inferred from homology"/>
<keyword evidence="8" id="KW-0282">Flagellum</keyword>
<dbReference type="GO" id="GO:0006605">
    <property type="term" value="P:protein targeting"/>
    <property type="evidence" value="ECO:0007669"/>
    <property type="project" value="InterPro"/>
</dbReference>
<gene>
    <name evidence="8" type="ORF">SAMN04489844_1262</name>
</gene>
<keyword evidence="5 7" id="KW-1133">Transmembrane helix</keyword>
<keyword evidence="9" id="KW-1185">Reference proteome</keyword>
<feature type="transmembrane region" description="Helical" evidence="7">
    <location>
        <begin position="75"/>
        <end position="108"/>
    </location>
</feature>
<keyword evidence="6 7" id="KW-0472">Membrane</keyword>
<name>A0A1H4N009_9ACTN</name>
<evidence type="ECO:0000256" key="3">
    <source>
        <dbReference type="ARBA" id="ARBA00022475"/>
    </source>
</evidence>
<keyword evidence="8" id="KW-0969">Cilium</keyword>
<keyword evidence="3" id="KW-1003">Cell membrane</keyword>
<comment type="similarity">
    <text evidence="2">Belongs to the FliR/MopE/SpaR family.</text>
</comment>
<dbReference type="RefSeq" id="WP_090968347.1">
    <property type="nucleotide sequence ID" value="NZ_FNRT01000002.1"/>
</dbReference>
<feature type="transmembrane region" description="Helical" evidence="7">
    <location>
        <begin position="12"/>
        <end position="31"/>
    </location>
</feature>
<dbReference type="AlphaFoldDB" id="A0A1H4N009"/>
<dbReference type="Proteomes" id="UP000198742">
    <property type="component" value="Unassembled WGS sequence"/>
</dbReference>
<organism evidence="8 9">
    <name type="scientific">Nocardioides exalbidus</name>
    <dbReference type="NCBI Taxonomy" id="402596"/>
    <lineage>
        <taxon>Bacteria</taxon>
        <taxon>Bacillati</taxon>
        <taxon>Actinomycetota</taxon>
        <taxon>Actinomycetes</taxon>
        <taxon>Propionibacteriales</taxon>
        <taxon>Nocardioidaceae</taxon>
        <taxon>Nocardioides</taxon>
    </lineage>
</organism>
<evidence type="ECO:0000256" key="1">
    <source>
        <dbReference type="ARBA" id="ARBA00004651"/>
    </source>
</evidence>
<dbReference type="PANTHER" id="PTHR30065">
    <property type="entry name" value="FLAGELLAR BIOSYNTHETIC PROTEIN FLIR"/>
    <property type="match status" value="1"/>
</dbReference>
<feature type="transmembrane region" description="Helical" evidence="7">
    <location>
        <begin position="213"/>
        <end position="233"/>
    </location>
</feature>
<dbReference type="EMBL" id="FNRT01000002">
    <property type="protein sequence ID" value="SEB88780.1"/>
    <property type="molecule type" value="Genomic_DNA"/>
</dbReference>
<comment type="subcellular location">
    <subcellularLocation>
        <location evidence="1">Cell membrane</location>
        <topology evidence="1">Multi-pass membrane protein</topology>
    </subcellularLocation>
</comment>
<sequence>MTLTVAGEPLLAYLLASVRIISWLALVPPFAGRAVPTFAKVVLSLGLAFAVVPSVEGGSIPTSTGALLVTTLTQVVVGSALGLVTYVLLAAIATAGSLIDTFGGFQLAQGFDPLSMNMNTVFGKLHQMLAVMILFATGGHLLVLGGLLRTFDVLPLGQAPRLDGASHVLMTAFGMFFVTAVQIALPLVAVLFVADLGLALLTKVAPHLNAINVMFPAKIGLTLLLLGLSFPVLPEAVSRLVELANEAQFALVGGG</sequence>
<evidence type="ECO:0000313" key="8">
    <source>
        <dbReference type="EMBL" id="SEB88780.1"/>
    </source>
</evidence>
<evidence type="ECO:0000256" key="6">
    <source>
        <dbReference type="ARBA" id="ARBA00023136"/>
    </source>
</evidence>
<feature type="transmembrane region" description="Helical" evidence="7">
    <location>
        <begin position="168"/>
        <end position="201"/>
    </location>
</feature>
<keyword evidence="4 7" id="KW-0812">Transmembrane</keyword>
<keyword evidence="8" id="KW-0966">Cell projection</keyword>
<dbReference type="STRING" id="402596.SAMN04489844_1262"/>
<accession>A0A1H4N009</accession>
<evidence type="ECO:0000313" key="9">
    <source>
        <dbReference type="Proteomes" id="UP000198742"/>
    </source>
</evidence>
<dbReference type="GO" id="GO:0005886">
    <property type="term" value="C:plasma membrane"/>
    <property type="evidence" value="ECO:0007669"/>
    <property type="project" value="UniProtKB-SubCell"/>
</dbReference>
<dbReference type="OrthoDB" id="9807748at2"/>
<feature type="transmembrane region" description="Helical" evidence="7">
    <location>
        <begin position="129"/>
        <end position="148"/>
    </location>
</feature>
<reference evidence="9" key="1">
    <citation type="submission" date="2016-10" db="EMBL/GenBank/DDBJ databases">
        <authorList>
            <person name="Varghese N."/>
            <person name="Submissions S."/>
        </authorList>
    </citation>
    <scope>NUCLEOTIDE SEQUENCE [LARGE SCALE GENOMIC DNA]</scope>
    <source>
        <strain evidence="9">DSM 22017</strain>
    </source>
</reference>
<dbReference type="PRINTS" id="PR00953">
    <property type="entry name" value="TYPE3IMRPROT"/>
</dbReference>
<evidence type="ECO:0000256" key="7">
    <source>
        <dbReference type="SAM" id="Phobius"/>
    </source>
</evidence>
<evidence type="ECO:0000256" key="2">
    <source>
        <dbReference type="ARBA" id="ARBA00009772"/>
    </source>
</evidence>